<evidence type="ECO:0000313" key="3">
    <source>
        <dbReference type="EMBL" id="WOO41083.1"/>
    </source>
</evidence>
<keyword evidence="4" id="KW-1185">Reference proteome</keyword>
<dbReference type="Pfam" id="PF07589">
    <property type="entry name" value="PEP-CTERM"/>
    <property type="match status" value="1"/>
</dbReference>
<proteinExistence type="predicted"/>
<feature type="chain" id="PRO_5042886805" description="Ice-binding protein C-terminal domain-containing protein" evidence="1">
    <location>
        <begin position="22"/>
        <end position="169"/>
    </location>
</feature>
<accession>A0AAQ3LCK2</accession>
<feature type="domain" description="Ice-binding protein C-terminal" evidence="2">
    <location>
        <begin position="136"/>
        <end position="162"/>
    </location>
</feature>
<reference evidence="3 4" key="1">
    <citation type="submission" date="2023-10" db="EMBL/GenBank/DDBJ databases">
        <title>Rubellicoccus peritrichatus gen. nov., sp. nov., isolated from an algae of coral reef tank.</title>
        <authorList>
            <person name="Luo J."/>
        </authorList>
    </citation>
    <scope>NUCLEOTIDE SEQUENCE [LARGE SCALE GENOMIC DNA]</scope>
    <source>
        <strain evidence="3 4">CR14</strain>
    </source>
</reference>
<dbReference type="AlphaFoldDB" id="A0AAQ3LCK2"/>
<evidence type="ECO:0000313" key="4">
    <source>
        <dbReference type="Proteomes" id="UP001304300"/>
    </source>
</evidence>
<feature type="signal peptide" evidence="1">
    <location>
        <begin position="1"/>
        <end position="21"/>
    </location>
</feature>
<dbReference type="EMBL" id="CP136920">
    <property type="protein sequence ID" value="WOO41083.1"/>
    <property type="molecule type" value="Genomic_DNA"/>
</dbReference>
<evidence type="ECO:0000256" key="1">
    <source>
        <dbReference type="SAM" id="SignalP"/>
    </source>
</evidence>
<keyword evidence="1" id="KW-0732">Signal</keyword>
<sequence>MKLRQLTTIALATLLSVTAHGVINFTTNTADLLEGDFQLDLTTEETNFGPVMVELNAIEFDGTGPLMQAIVQINFQPDLIPVEYFQTPSEDPALIASGSQSGTFTAVQTGGRPINYSYTNVLTDTLTISGNFSFAAVPEPAAVATGLGVIALGAAGLHRRRKAKASKFA</sequence>
<organism evidence="3 4">
    <name type="scientific">Rubellicoccus peritrichatus</name>
    <dbReference type="NCBI Taxonomy" id="3080537"/>
    <lineage>
        <taxon>Bacteria</taxon>
        <taxon>Pseudomonadati</taxon>
        <taxon>Verrucomicrobiota</taxon>
        <taxon>Opitutia</taxon>
        <taxon>Puniceicoccales</taxon>
        <taxon>Cerasicoccaceae</taxon>
        <taxon>Rubellicoccus</taxon>
    </lineage>
</organism>
<name>A0AAQ3LCK2_9BACT</name>
<dbReference type="Proteomes" id="UP001304300">
    <property type="component" value="Chromosome"/>
</dbReference>
<dbReference type="RefSeq" id="WP_317833447.1">
    <property type="nucleotide sequence ID" value="NZ_CP136920.1"/>
</dbReference>
<gene>
    <name evidence="3" type="ORF">RZN69_20885</name>
</gene>
<dbReference type="InterPro" id="IPR013424">
    <property type="entry name" value="Ice-binding_C"/>
</dbReference>
<dbReference type="KEGG" id="puo:RZN69_20885"/>
<evidence type="ECO:0000259" key="2">
    <source>
        <dbReference type="Pfam" id="PF07589"/>
    </source>
</evidence>
<protein>
    <recommendedName>
        <fullName evidence="2">Ice-binding protein C-terminal domain-containing protein</fullName>
    </recommendedName>
</protein>